<comment type="caution">
    <text evidence="6">The sequence shown here is derived from an EMBL/GenBank/DDBJ whole genome shotgun (WGS) entry which is preliminary data.</text>
</comment>
<evidence type="ECO:0000256" key="1">
    <source>
        <dbReference type="ARBA" id="ARBA00001946"/>
    </source>
</evidence>
<evidence type="ECO:0000256" key="4">
    <source>
        <dbReference type="ARBA" id="ARBA00022842"/>
    </source>
</evidence>
<dbReference type="RefSeq" id="WP_169203142.1">
    <property type="nucleotide sequence ID" value="NZ_CP059467.1"/>
</dbReference>
<dbReference type="InterPro" id="IPR006879">
    <property type="entry name" value="YdjC-like"/>
</dbReference>
<keyword evidence="2" id="KW-0479">Metal-binding</keyword>
<evidence type="ECO:0000313" key="6">
    <source>
        <dbReference type="EMBL" id="NMG16574.1"/>
    </source>
</evidence>
<dbReference type="Proteomes" id="UP000633943">
    <property type="component" value="Unassembled WGS sequence"/>
</dbReference>
<evidence type="ECO:0000256" key="5">
    <source>
        <dbReference type="ARBA" id="ARBA00023277"/>
    </source>
</evidence>
<dbReference type="PANTHER" id="PTHR31609:SF1">
    <property type="entry name" value="CARBOHYDRATE DEACETYLASE"/>
    <property type="match status" value="1"/>
</dbReference>
<organism evidence="6 7">
    <name type="scientific">Aromatoleum bremense</name>
    <dbReference type="NCBI Taxonomy" id="76115"/>
    <lineage>
        <taxon>Bacteria</taxon>
        <taxon>Pseudomonadati</taxon>
        <taxon>Pseudomonadota</taxon>
        <taxon>Betaproteobacteria</taxon>
        <taxon>Rhodocyclales</taxon>
        <taxon>Rhodocyclaceae</taxon>
        <taxon>Aromatoleum</taxon>
    </lineage>
</organism>
<evidence type="ECO:0000313" key="7">
    <source>
        <dbReference type="Proteomes" id="UP000633943"/>
    </source>
</evidence>
<keyword evidence="4" id="KW-0460">Magnesium</keyword>
<dbReference type="SUPFAM" id="SSF88713">
    <property type="entry name" value="Glycoside hydrolase/deacetylase"/>
    <property type="match status" value="1"/>
</dbReference>
<dbReference type="Pfam" id="PF04794">
    <property type="entry name" value="YdjC"/>
    <property type="match status" value="1"/>
</dbReference>
<dbReference type="EMBL" id="WTVP01000040">
    <property type="protein sequence ID" value="NMG16574.1"/>
    <property type="molecule type" value="Genomic_DNA"/>
</dbReference>
<protein>
    <submittedName>
        <fullName evidence="6">ChbG/HpnK family deacetylase</fullName>
    </submittedName>
</protein>
<accession>A0ABX1NX26</accession>
<dbReference type="CDD" id="cd10807">
    <property type="entry name" value="YdjC_like_3"/>
    <property type="match status" value="1"/>
</dbReference>
<dbReference type="Gene3D" id="3.20.20.370">
    <property type="entry name" value="Glycoside hydrolase/deacetylase"/>
    <property type="match status" value="1"/>
</dbReference>
<comment type="cofactor">
    <cofactor evidence="1">
        <name>Mg(2+)</name>
        <dbReference type="ChEBI" id="CHEBI:18420"/>
    </cofactor>
</comment>
<reference evidence="6 7" key="1">
    <citation type="submission" date="2019-12" db="EMBL/GenBank/DDBJ databases">
        <title>Comparative genomics gives insights into the taxonomy of the Azoarcus-Aromatoleum group and reveals separate origins of nif in the plant-associated Azoarcus and non-plant-associated Aromatoleum sub-groups.</title>
        <authorList>
            <person name="Lafos M."/>
            <person name="Maluk M."/>
            <person name="Batista M."/>
            <person name="Junghare M."/>
            <person name="Carmona M."/>
            <person name="Faoro H."/>
            <person name="Cruz L.M."/>
            <person name="Battistoni F."/>
            <person name="De Souza E."/>
            <person name="Pedrosa F."/>
            <person name="Chen W.-M."/>
            <person name="Poole P.S."/>
            <person name="Dixon R.A."/>
            <person name="James E.K."/>
        </authorList>
    </citation>
    <scope>NUCLEOTIDE SEQUENCE [LARGE SCALE GENOMIC DNA]</scope>
    <source>
        <strain evidence="6 7">PbN1</strain>
    </source>
</reference>
<keyword evidence="7" id="KW-1185">Reference proteome</keyword>
<evidence type="ECO:0000256" key="3">
    <source>
        <dbReference type="ARBA" id="ARBA00022801"/>
    </source>
</evidence>
<dbReference type="PANTHER" id="PTHR31609">
    <property type="entry name" value="YDJC DEACETYLASE FAMILY MEMBER"/>
    <property type="match status" value="1"/>
</dbReference>
<name>A0ABX1NX26_9RHOO</name>
<keyword evidence="3" id="KW-0378">Hydrolase</keyword>
<evidence type="ECO:0000256" key="2">
    <source>
        <dbReference type="ARBA" id="ARBA00022723"/>
    </source>
</evidence>
<keyword evidence="5" id="KW-0119">Carbohydrate metabolism</keyword>
<dbReference type="InterPro" id="IPR011330">
    <property type="entry name" value="Glyco_hydro/deAcase_b/a-brl"/>
</dbReference>
<proteinExistence type="predicted"/>
<gene>
    <name evidence="6" type="ORF">GPA24_13670</name>
</gene>
<sequence length="302" mass="32928">MPHLPETRPIIVCADDFGIAPGVSDAIVELIAAGRLTATSCMTGLPDWRRRAPTLQRVVLRNPADVGLHLTLTDHAPVSRASGLARQEGRLPTLSYLLPRTLAGVVRRDAIADELRAQLDAFEDIWGGPPAYVDGHQHVHVLPVVREVLVEELCRRYAPNTVWVRDCVEPSARCLRRRVALPKALFISRLALGLRRLLRDYAVPANDGFAGLHDFSGRRPFGALMQRFLDTSGPRPLLHVHPGRVDATLRACDSLTAPREVELAYLASAQFPHDLAAAGLHAGRFADFAASPATRMALPAGT</sequence>